<accession>A0A1V9ZZ64</accession>
<gene>
    <name evidence="7" type="ORF">THRCLA_21194</name>
</gene>
<dbReference type="SUPFAM" id="SSF103473">
    <property type="entry name" value="MFS general substrate transporter"/>
    <property type="match status" value="1"/>
</dbReference>
<keyword evidence="3 6" id="KW-0812">Transmembrane</keyword>
<protein>
    <submittedName>
        <fullName evidence="7">Glycoside-Pentoside-Hexuronide (GPH):Cation Symporter Family</fullName>
    </submittedName>
</protein>
<feature type="transmembrane region" description="Helical" evidence="6">
    <location>
        <begin position="204"/>
        <end position="222"/>
    </location>
</feature>
<feature type="non-terminal residue" evidence="7">
    <location>
        <position position="1"/>
    </location>
</feature>
<evidence type="ECO:0000256" key="4">
    <source>
        <dbReference type="ARBA" id="ARBA00022989"/>
    </source>
</evidence>
<feature type="transmembrane region" description="Helical" evidence="6">
    <location>
        <begin position="290"/>
        <end position="307"/>
    </location>
</feature>
<proteinExistence type="predicted"/>
<keyword evidence="4 6" id="KW-1133">Transmembrane helix</keyword>
<organism evidence="7 8">
    <name type="scientific">Thraustotheca clavata</name>
    <dbReference type="NCBI Taxonomy" id="74557"/>
    <lineage>
        <taxon>Eukaryota</taxon>
        <taxon>Sar</taxon>
        <taxon>Stramenopiles</taxon>
        <taxon>Oomycota</taxon>
        <taxon>Saprolegniomycetes</taxon>
        <taxon>Saprolegniales</taxon>
        <taxon>Achlyaceae</taxon>
        <taxon>Thraustotheca</taxon>
    </lineage>
</organism>
<feature type="transmembrane region" description="Helical" evidence="6">
    <location>
        <begin position="78"/>
        <end position="103"/>
    </location>
</feature>
<evidence type="ECO:0000256" key="6">
    <source>
        <dbReference type="SAM" id="Phobius"/>
    </source>
</evidence>
<feature type="transmembrane region" description="Helical" evidence="6">
    <location>
        <begin position="39"/>
        <end position="58"/>
    </location>
</feature>
<evidence type="ECO:0000256" key="5">
    <source>
        <dbReference type="ARBA" id="ARBA00023136"/>
    </source>
</evidence>
<feature type="transmembrane region" description="Helical" evidence="6">
    <location>
        <begin position="115"/>
        <end position="139"/>
    </location>
</feature>
<comment type="caution">
    <text evidence="7">The sequence shown here is derived from an EMBL/GenBank/DDBJ whole genome shotgun (WGS) entry which is preliminary data.</text>
</comment>
<dbReference type="PANTHER" id="PTHR19432:SF26">
    <property type="entry name" value="MAJOR FACILITATOR SUPERFAMILY (MFS) PROFILE DOMAIN-CONTAINING PROTEIN"/>
    <property type="match status" value="1"/>
</dbReference>
<feature type="transmembrane region" description="Helical" evidence="6">
    <location>
        <begin position="6"/>
        <end position="27"/>
    </location>
</feature>
<feature type="transmembrane region" description="Helical" evidence="6">
    <location>
        <begin position="257"/>
        <end position="278"/>
    </location>
</feature>
<dbReference type="EMBL" id="JNBS01000938">
    <property type="protein sequence ID" value="OQS03304.1"/>
    <property type="molecule type" value="Genomic_DNA"/>
</dbReference>
<keyword evidence="8" id="KW-1185">Reference proteome</keyword>
<keyword evidence="2" id="KW-0813">Transport</keyword>
<dbReference type="PANTHER" id="PTHR19432">
    <property type="entry name" value="SUGAR TRANSPORTER"/>
    <property type="match status" value="1"/>
</dbReference>
<dbReference type="GO" id="GO:0016020">
    <property type="term" value="C:membrane"/>
    <property type="evidence" value="ECO:0007669"/>
    <property type="project" value="UniProtKB-SubCell"/>
</dbReference>
<evidence type="ECO:0000256" key="1">
    <source>
        <dbReference type="ARBA" id="ARBA00004141"/>
    </source>
</evidence>
<evidence type="ECO:0000256" key="3">
    <source>
        <dbReference type="ARBA" id="ARBA00022692"/>
    </source>
</evidence>
<dbReference type="InterPro" id="IPR036259">
    <property type="entry name" value="MFS_trans_sf"/>
</dbReference>
<dbReference type="Gene3D" id="1.20.1250.20">
    <property type="entry name" value="MFS general substrate transporter like domains"/>
    <property type="match status" value="2"/>
</dbReference>
<dbReference type="GO" id="GO:0008506">
    <property type="term" value="F:sucrose:proton symporter activity"/>
    <property type="evidence" value="ECO:0007669"/>
    <property type="project" value="TreeGrafter"/>
</dbReference>
<feature type="transmembrane region" description="Helical" evidence="6">
    <location>
        <begin position="348"/>
        <end position="374"/>
    </location>
</feature>
<name>A0A1V9ZZ64_9STRA</name>
<feature type="transmembrane region" description="Helical" evidence="6">
    <location>
        <begin position="145"/>
        <end position="166"/>
    </location>
</feature>
<feature type="transmembrane region" description="Helical" evidence="6">
    <location>
        <begin position="313"/>
        <end position="336"/>
    </location>
</feature>
<evidence type="ECO:0000256" key="2">
    <source>
        <dbReference type="ARBA" id="ARBA00022448"/>
    </source>
</evidence>
<feature type="transmembrane region" description="Helical" evidence="6">
    <location>
        <begin position="380"/>
        <end position="400"/>
    </location>
</feature>
<reference evidence="7 8" key="1">
    <citation type="journal article" date="2014" name="Genome Biol. Evol.">
        <title>The secreted proteins of Achlya hypogyna and Thraustotheca clavata identify the ancestral oomycete secretome and reveal gene acquisitions by horizontal gene transfer.</title>
        <authorList>
            <person name="Misner I."/>
            <person name="Blouin N."/>
            <person name="Leonard G."/>
            <person name="Richards T.A."/>
            <person name="Lane C.E."/>
        </authorList>
    </citation>
    <scope>NUCLEOTIDE SEQUENCE [LARGE SCALE GENOMIC DNA]</scope>
    <source>
        <strain evidence="7 8">ATCC 34112</strain>
    </source>
</reference>
<dbReference type="AlphaFoldDB" id="A0A1V9ZZ64"/>
<keyword evidence="5 6" id="KW-0472">Membrane</keyword>
<dbReference type="Proteomes" id="UP000243217">
    <property type="component" value="Unassembled WGS sequence"/>
</dbReference>
<dbReference type="OrthoDB" id="28755at2759"/>
<evidence type="ECO:0000313" key="8">
    <source>
        <dbReference type="Proteomes" id="UP000243217"/>
    </source>
</evidence>
<comment type="subcellular location">
    <subcellularLocation>
        <location evidence="1">Membrane</location>
        <topology evidence="1">Multi-pass membrane protein</topology>
    </subcellularLocation>
</comment>
<evidence type="ECO:0000313" key="7">
    <source>
        <dbReference type="EMBL" id="OQS03304.1"/>
    </source>
</evidence>
<sequence length="409" mass="44815">PSSSVVLVQVIGPVTGFLIAPTIGVLSDNCTSKYGRRRPFIFIGAWATALCWLFMMFLEELSHAFGGDSLSAVIQWKTGLIIFMYVWMDISVNLTQVPVNLLIADFAKDRQIAAASIGGVYSIFGSFLISGFVMVTGAATTHFQMFILMLFIVLLVTTMLVCYFVVEHPYIPEFEKRTSQWSQIKEAFTAVYTGLVRLPYKLKLYALLLVLILYGFTAYNSAKGQFFGLQVYEGNATGSDVCGNNCTEAQELYNEGVGLATGLTDTLFNIVGLVYLAFLPSFIRYMGAKSVLAISMIPQVGFIVMAFSRQVGISIFFAVFSSITQNTVFPMMMPLIIHIVGYGESNQLGLFAGALNSAVCFGQFLNFIFSSVLVTSSMGYSLPILVGGLVSLLAFIITLFKFHVDLIAI</sequence>
<dbReference type="Pfam" id="PF13347">
    <property type="entry name" value="MFS_2"/>
    <property type="match status" value="1"/>
</dbReference>